<evidence type="ECO:0000256" key="3">
    <source>
        <dbReference type="ARBA" id="ARBA00022679"/>
    </source>
</evidence>
<evidence type="ECO:0000256" key="1">
    <source>
        <dbReference type="ARBA" id="ARBA00009995"/>
    </source>
</evidence>
<protein>
    <submittedName>
        <fullName evidence="5">UDP-glucosyltransferase family protein</fullName>
    </submittedName>
</protein>
<proteinExistence type="inferred from homology"/>
<reference evidence="5 7" key="1">
    <citation type="journal article" date="2011" name="Nature">
        <title>The Medicago genome provides insight into the evolution of rhizobial symbioses.</title>
        <authorList>
            <person name="Young N.D."/>
            <person name="Debelle F."/>
            <person name="Oldroyd G.E."/>
            <person name="Geurts R."/>
            <person name="Cannon S.B."/>
            <person name="Udvardi M.K."/>
            <person name="Benedito V.A."/>
            <person name="Mayer K.F."/>
            <person name="Gouzy J."/>
            <person name="Schoof H."/>
            <person name="Van de Peer Y."/>
            <person name="Proost S."/>
            <person name="Cook D.R."/>
            <person name="Meyers B.C."/>
            <person name="Spannagl M."/>
            <person name="Cheung F."/>
            <person name="De Mita S."/>
            <person name="Krishnakumar V."/>
            <person name="Gundlach H."/>
            <person name="Zhou S."/>
            <person name="Mudge J."/>
            <person name="Bharti A.K."/>
            <person name="Murray J.D."/>
            <person name="Naoumkina M.A."/>
            <person name="Rosen B."/>
            <person name="Silverstein K.A."/>
            <person name="Tang H."/>
            <person name="Rombauts S."/>
            <person name="Zhao P.X."/>
            <person name="Zhou P."/>
            <person name="Barbe V."/>
            <person name="Bardou P."/>
            <person name="Bechner M."/>
            <person name="Bellec A."/>
            <person name="Berger A."/>
            <person name="Berges H."/>
            <person name="Bidwell S."/>
            <person name="Bisseling T."/>
            <person name="Choisne N."/>
            <person name="Couloux A."/>
            <person name="Denny R."/>
            <person name="Deshpande S."/>
            <person name="Dai X."/>
            <person name="Doyle J.J."/>
            <person name="Dudez A.M."/>
            <person name="Farmer A.D."/>
            <person name="Fouteau S."/>
            <person name="Franken C."/>
            <person name="Gibelin C."/>
            <person name="Gish J."/>
            <person name="Goldstein S."/>
            <person name="Gonzalez A.J."/>
            <person name="Green P.J."/>
            <person name="Hallab A."/>
            <person name="Hartog M."/>
            <person name="Hua A."/>
            <person name="Humphray S.J."/>
            <person name="Jeong D.H."/>
            <person name="Jing Y."/>
            <person name="Jocker A."/>
            <person name="Kenton S.M."/>
            <person name="Kim D.J."/>
            <person name="Klee K."/>
            <person name="Lai H."/>
            <person name="Lang C."/>
            <person name="Lin S."/>
            <person name="Macmil S.L."/>
            <person name="Magdelenat G."/>
            <person name="Matthews L."/>
            <person name="McCorrison J."/>
            <person name="Monaghan E.L."/>
            <person name="Mun J.H."/>
            <person name="Najar F.Z."/>
            <person name="Nicholson C."/>
            <person name="Noirot C."/>
            <person name="O'Bleness M."/>
            <person name="Paule C.R."/>
            <person name="Poulain J."/>
            <person name="Prion F."/>
            <person name="Qin B."/>
            <person name="Qu C."/>
            <person name="Retzel E.F."/>
            <person name="Riddle C."/>
            <person name="Sallet E."/>
            <person name="Samain S."/>
            <person name="Samson N."/>
            <person name="Sanders I."/>
            <person name="Saurat O."/>
            <person name="Scarpelli C."/>
            <person name="Schiex T."/>
            <person name="Segurens B."/>
            <person name="Severin A.J."/>
            <person name="Sherrier D.J."/>
            <person name="Shi R."/>
            <person name="Sims S."/>
            <person name="Singer S.R."/>
            <person name="Sinharoy S."/>
            <person name="Sterck L."/>
            <person name="Viollet A."/>
            <person name="Wang B.B."/>
            <person name="Wang K."/>
            <person name="Wang M."/>
            <person name="Wang X."/>
            <person name="Warfsmann J."/>
            <person name="Weissenbach J."/>
            <person name="White D.D."/>
            <person name="White J.D."/>
            <person name="Wiley G.B."/>
            <person name="Wincker P."/>
            <person name="Xing Y."/>
            <person name="Yang L."/>
            <person name="Yao Z."/>
            <person name="Ying F."/>
            <person name="Zhai J."/>
            <person name="Zhou L."/>
            <person name="Zuber A."/>
            <person name="Denarie J."/>
            <person name="Dixon R.A."/>
            <person name="May G.D."/>
            <person name="Schwartz D.C."/>
            <person name="Rogers J."/>
            <person name="Quetier F."/>
            <person name="Town C.D."/>
            <person name="Roe B.A."/>
        </authorList>
    </citation>
    <scope>NUCLEOTIDE SEQUENCE [LARGE SCALE GENOMIC DNA]</scope>
    <source>
        <strain evidence="5">A17</strain>
        <strain evidence="6 7">cv. Jemalong A17</strain>
    </source>
</reference>
<dbReference type="PANTHER" id="PTHR48049">
    <property type="entry name" value="GLYCOSYLTRANSFERASE"/>
    <property type="match status" value="1"/>
</dbReference>
<dbReference type="eggNOG" id="KOG1192">
    <property type="taxonomic scope" value="Eukaryota"/>
</dbReference>
<dbReference type="EMBL" id="CM001217">
    <property type="protein sequence ID" value="AES61907.1"/>
    <property type="molecule type" value="Genomic_DNA"/>
</dbReference>
<dbReference type="InterPro" id="IPR002213">
    <property type="entry name" value="UDP_glucos_trans"/>
</dbReference>
<comment type="similarity">
    <text evidence="1 4">Belongs to the UDP-glycosyltransferase family.</text>
</comment>
<name>G7I302_MEDTR</name>
<organism evidence="5 7">
    <name type="scientific">Medicago truncatula</name>
    <name type="common">Barrel medic</name>
    <name type="synonym">Medicago tribuloides</name>
    <dbReference type="NCBI Taxonomy" id="3880"/>
    <lineage>
        <taxon>Eukaryota</taxon>
        <taxon>Viridiplantae</taxon>
        <taxon>Streptophyta</taxon>
        <taxon>Embryophyta</taxon>
        <taxon>Tracheophyta</taxon>
        <taxon>Spermatophyta</taxon>
        <taxon>Magnoliopsida</taxon>
        <taxon>eudicotyledons</taxon>
        <taxon>Gunneridae</taxon>
        <taxon>Pentapetalae</taxon>
        <taxon>rosids</taxon>
        <taxon>fabids</taxon>
        <taxon>Fabales</taxon>
        <taxon>Fabaceae</taxon>
        <taxon>Papilionoideae</taxon>
        <taxon>50 kb inversion clade</taxon>
        <taxon>NPAAA clade</taxon>
        <taxon>Hologalegina</taxon>
        <taxon>IRL clade</taxon>
        <taxon>Trifolieae</taxon>
        <taxon>Medicago</taxon>
    </lineage>
</organism>
<keyword evidence="3 4" id="KW-0808">Transferase</keyword>
<sequence length="315" mass="35910">MEIQWFIRSLSSQLGQNWKRRGCHEVLLSLLHFSSVPNFARSSLSSLSCFSGRNFSRFTRTKHTLRDNSHHKISSTEGVNNNDKQLHVIMFPFLVFGHISPFVQLSNKLFSHGVRVTFLSASSNIPRIKTTFLSDDQINELALGLELTGLPFTLGLNFPSNLCAKTELERALPKGFLERVKDRGMVHTGWLQQQLILKHNSVGCYVCHGGFSSVIEAMVNDCQLVLLPFKGDQFFNSKLIANDLEAGIEVNRKDQDGYFHKEDILKAVKTIMVNDEKEPGKSIRENHMKWRKFMLDKENQNKFIIDLVSQLKSLA</sequence>
<dbReference type="InterPro" id="IPR035595">
    <property type="entry name" value="UDP_glycos_trans_CS"/>
</dbReference>
<dbReference type="Gene3D" id="3.40.50.2000">
    <property type="entry name" value="Glycogen Phosphorylase B"/>
    <property type="match status" value="2"/>
</dbReference>
<keyword evidence="2 4" id="KW-0328">Glycosyltransferase</keyword>
<dbReference type="AlphaFoldDB" id="G7I302"/>
<dbReference type="STRING" id="3880.G7I302"/>
<gene>
    <name evidence="5" type="ordered locus">MTR_1g090280</name>
</gene>
<evidence type="ECO:0000256" key="2">
    <source>
        <dbReference type="ARBA" id="ARBA00022676"/>
    </source>
</evidence>
<dbReference type="OMA" id="SVECHIG"/>
<evidence type="ECO:0000313" key="7">
    <source>
        <dbReference type="Proteomes" id="UP000002051"/>
    </source>
</evidence>
<dbReference type="InterPro" id="IPR050481">
    <property type="entry name" value="UDP-glycosyltransf_plant"/>
</dbReference>
<keyword evidence="7" id="KW-1185">Reference proteome</keyword>
<dbReference type="Pfam" id="PF00201">
    <property type="entry name" value="UDPGT"/>
    <property type="match status" value="1"/>
</dbReference>
<dbReference type="PANTHER" id="PTHR48049:SF84">
    <property type="entry name" value="UDP-GLYCOSYLTRANSFERASE 79A6"/>
    <property type="match status" value="1"/>
</dbReference>
<dbReference type="PROSITE" id="PS00375">
    <property type="entry name" value="UDPGT"/>
    <property type="match status" value="1"/>
</dbReference>
<evidence type="ECO:0000313" key="5">
    <source>
        <dbReference type="EMBL" id="AES61907.1"/>
    </source>
</evidence>
<dbReference type="EnsemblPlants" id="AES61907">
    <property type="protein sequence ID" value="AES61907"/>
    <property type="gene ID" value="MTR_1g090280"/>
</dbReference>
<dbReference type="FunFam" id="3.40.50.2000:FF:000037">
    <property type="entry name" value="Glycosyltransferase"/>
    <property type="match status" value="1"/>
</dbReference>
<dbReference type="SUPFAM" id="SSF53756">
    <property type="entry name" value="UDP-Glycosyltransferase/glycogen phosphorylase"/>
    <property type="match status" value="2"/>
</dbReference>
<evidence type="ECO:0000313" key="6">
    <source>
        <dbReference type="EnsemblPlants" id="AES61907"/>
    </source>
</evidence>
<dbReference type="GO" id="GO:0035251">
    <property type="term" value="F:UDP-glucosyltransferase activity"/>
    <property type="evidence" value="ECO:0000318"/>
    <property type="project" value="GO_Central"/>
</dbReference>
<accession>G7I302</accession>
<dbReference type="Proteomes" id="UP000002051">
    <property type="component" value="Unassembled WGS sequence"/>
</dbReference>
<dbReference type="PaxDb" id="3880-AES61907"/>
<reference evidence="6" key="3">
    <citation type="submission" date="2015-04" db="UniProtKB">
        <authorList>
            <consortium name="EnsemblPlants"/>
        </authorList>
    </citation>
    <scope>IDENTIFICATION</scope>
    <source>
        <strain evidence="6">cv. Jemalong A17</strain>
    </source>
</reference>
<dbReference type="HOGENOM" id="CLU_883879_0_0_1"/>
<evidence type="ECO:0000256" key="4">
    <source>
        <dbReference type="RuleBase" id="RU003718"/>
    </source>
</evidence>
<reference evidence="5 7" key="2">
    <citation type="journal article" date="2014" name="BMC Genomics">
        <title>An improved genome release (version Mt4.0) for the model legume Medicago truncatula.</title>
        <authorList>
            <person name="Tang H."/>
            <person name="Krishnakumar V."/>
            <person name="Bidwell S."/>
            <person name="Rosen B."/>
            <person name="Chan A."/>
            <person name="Zhou S."/>
            <person name="Gentzbittel L."/>
            <person name="Childs K.L."/>
            <person name="Yandell M."/>
            <person name="Gundlach H."/>
            <person name="Mayer K.F."/>
            <person name="Schwartz D.C."/>
            <person name="Town C.D."/>
        </authorList>
    </citation>
    <scope>GENOME REANNOTATION</scope>
    <source>
        <strain evidence="5">A17</strain>
        <strain evidence="6 7">cv. Jemalong A17</strain>
    </source>
</reference>